<dbReference type="FunFam" id="1.10.510.10:FF:000262">
    <property type="entry name" value="Serine/threonine-protein kinase Nek8"/>
    <property type="match status" value="1"/>
</dbReference>
<dbReference type="PRINTS" id="PR00633">
    <property type="entry name" value="RCCNDNSATION"/>
</dbReference>
<dbReference type="GO" id="GO:0005737">
    <property type="term" value="C:cytoplasm"/>
    <property type="evidence" value="ECO:0007669"/>
    <property type="project" value="UniProtKB-SubCell"/>
</dbReference>
<dbReference type="InterPro" id="IPR000719">
    <property type="entry name" value="Prot_kinase_dom"/>
</dbReference>
<dbReference type="PROSITE" id="PS50011">
    <property type="entry name" value="PROTEIN_KINASE_DOM"/>
    <property type="match status" value="1"/>
</dbReference>
<dbReference type="FunFam" id="3.30.200.20:FF:000097">
    <property type="entry name" value="Probable serine/threonine-protein kinase nek1"/>
    <property type="match status" value="1"/>
</dbReference>
<dbReference type="Pfam" id="PF25390">
    <property type="entry name" value="WD40_RLD"/>
    <property type="match status" value="1"/>
</dbReference>
<evidence type="ECO:0000256" key="2">
    <source>
        <dbReference type="ARBA" id="ARBA00004496"/>
    </source>
</evidence>
<evidence type="ECO:0000256" key="6">
    <source>
        <dbReference type="ARBA" id="ARBA00022527"/>
    </source>
</evidence>
<dbReference type="SUPFAM" id="SSF56112">
    <property type="entry name" value="Protein kinase-like (PK-like)"/>
    <property type="match status" value="1"/>
</dbReference>
<keyword evidence="10" id="KW-0677">Repeat</keyword>
<dbReference type="InterPro" id="IPR000408">
    <property type="entry name" value="Reg_chr_condens"/>
</dbReference>
<keyword evidence="11 16" id="KW-0547">Nucleotide-binding</keyword>
<dbReference type="Proteomes" id="UP001233999">
    <property type="component" value="Unassembled WGS sequence"/>
</dbReference>
<evidence type="ECO:0000256" key="8">
    <source>
        <dbReference type="ARBA" id="ARBA00022679"/>
    </source>
</evidence>
<dbReference type="PROSITE" id="PS00107">
    <property type="entry name" value="PROTEIN_KINASE_ATP"/>
    <property type="match status" value="1"/>
</dbReference>
<reference evidence="18" key="1">
    <citation type="journal article" date="2023" name="IScience">
        <title>Live-bearing cockroach genome reveals convergent evolutionary mechanisms linked to viviparity in insects and beyond.</title>
        <authorList>
            <person name="Fouks B."/>
            <person name="Harrison M.C."/>
            <person name="Mikhailova A.A."/>
            <person name="Marchal E."/>
            <person name="English S."/>
            <person name="Carruthers M."/>
            <person name="Jennings E.C."/>
            <person name="Chiamaka E.L."/>
            <person name="Frigard R.A."/>
            <person name="Pippel M."/>
            <person name="Attardo G.M."/>
            <person name="Benoit J.B."/>
            <person name="Bornberg-Bauer E."/>
            <person name="Tobe S.S."/>
        </authorList>
    </citation>
    <scope>NUCLEOTIDE SEQUENCE</scope>
    <source>
        <strain evidence="18">Stay&amp;Tobe</strain>
    </source>
</reference>
<feature type="repeat" description="RCC1" evidence="15">
    <location>
        <begin position="776"/>
        <end position="827"/>
    </location>
</feature>
<dbReference type="EC" id="2.7.11.1" evidence="4"/>
<dbReference type="GO" id="GO:0005524">
    <property type="term" value="F:ATP binding"/>
    <property type="evidence" value="ECO:0007669"/>
    <property type="project" value="UniProtKB-UniRule"/>
</dbReference>
<dbReference type="PANTHER" id="PTHR44535">
    <property type="entry name" value="PROTEIN CBG16200"/>
    <property type="match status" value="1"/>
</dbReference>
<feature type="repeat" description="RCC1" evidence="15">
    <location>
        <begin position="608"/>
        <end position="659"/>
    </location>
</feature>
<evidence type="ECO:0000259" key="17">
    <source>
        <dbReference type="PROSITE" id="PS50011"/>
    </source>
</evidence>
<dbReference type="GO" id="GO:0004674">
    <property type="term" value="F:protein serine/threonine kinase activity"/>
    <property type="evidence" value="ECO:0007669"/>
    <property type="project" value="UniProtKB-KW"/>
</dbReference>
<keyword evidence="5" id="KW-0963">Cytoplasm</keyword>
<evidence type="ECO:0000256" key="15">
    <source>
        <dbReference type="PROSITE-ProRule" id="PRU00235"/>
    </source>
</evidence>
<feature type="domain" description="Protein kinase" evidence="17">
    <location>
        <begin position="198"/>
        <end position="456"/>
    </location>
</feature>
<dbReference type="SUPFAM" id="SSF50985">
    <property type="entry name" value="RCC1/BLIP-II"/>
    <property type="match status" value="1"/>
</dbReference>
<evidence type="ECO:0000256" key="1">
    <source>
        <dbReference type="ARBA" id="ARBA00001946"/>
    </source>
</evidence>
<keyword evidence="6" id="KW-0723">Serine/threonine-protein kinase</keyword>
<dbReference type="Pfam" id="PF00069">
    <property type="entry name" value="Pkinase"/>
    <property type="match status" value="1"/>
</dbReference>
<dbReference type="PROSITE" id="PS50012">
    <property type="entry name" value="RCC1_3"/>
    <property type="match status" value="5"/>
</dbReference>
<evidence type="ECO:0000256" key="7">
    <source>
        <dbReference type="ARBA" id="ARBA00022553"/>
    </source>
</evidence>
<evidence type="ECO:0000256" key="16">
    <source>
        <dbReference type="PROSITE-ProRule" id="PRU10141"/>
    </source>
</evidence>
<dbReference type="SMART" id="SM00220">
    <property type="entry name" value="S_TKc"/>
    <property type="match status" value="1"/>
</dbReference>
<dbReference type="InterPro" id="IPR011009">
    <property type="entry name" value="Kinase-like_dom_sf"/>
</dbReference>
<evidence type="ECO:0000256" key="9">
    <source>
        <dbReference type="ARBA" id="ARBA00022723"/>
    </source>
</evidence>
<sequence length="906" mass="100001">MSNKVPEPSRLIVASSRAPHLSVVLDTVYSNVKVVQYKYETCTLDDILVEITKTLGRIRVGTIALLMHCSESEIFICFTGGKVLSLESVKSDVSIREFFSHLIRNNMFSTPNARLDFLNASPALHVNGGLVAHQLEMLLNLPVRMSKDLFGADVQLHRIQAESDPCHTVGELYFDVKKLREKLQSESNDAGEKRLEGYEKIRTVGKGAFGTAVLYRKIADDTLVVIKEVNMIDLTATERQMALNEAQVLSLLDHPNIVSYLGSFEQDGVLMIEMEYADGGTLAQMLSHRARRLDEREILMLFRQIVAAIRYMHDHNILHRDLKTANVFLNKDNTIKVGDFGISKMMTTRGQAQTVLGTPYYISPEMCEGKQYDQKSDIWALGCILYEMACLQKTFEGSNLPALLHVFTIHVSKGHFQPVPGGYSPGFRQLIHDLLQRDPVFRPTAAEILDSKLPKLLDSLMRSEGGDWFLDHDGSLPNVSMSSNRMFIKSTPEGTSEDDVNDEISTTCNFVRSVLYDLKSYESAVALTPIQLPPRSKVMEVAVSNTHIIALTTEMLVYTWGEGKKGQLGHGDTEPWRQHPESVEALRGKSINRIGAGDGYSVFVSDSGMMMTCGDGTFGCLGHGDWNNSVRPRLVEKLLSVDVVVIGCGPHHVAVLSRDGEMYSWGRGDGGRLGLGHEEDGCSPTAVILPKDCVLRTVRCGGDGTAVITTDGVVMTCGRNSYNKLGLADTRRSFFSINFKPDVEKALTLTKVKGIGHKVADVSLGATHTAVLTDSGHVVTFGRNSEGQLGRGHLRSSSSGPAVVKFLADKVATLSCPGIYTIIVWMMNCIYFWGTRYGSFNYQDSMGQPTLNPEVSWSHSKSVNKFQDQMLYGSQTGSQYTSILNASNLQSSHLTETLLEPQEILA</sequence>
<evidence type="ECO:0000256" key="14">
    <source>
        <dbReference type="ARBA" id="ARBA00022842"/>
    </source>
</evidence>
<feature type="repeat" description="RCC1" evidence="15">
    <location>
        <begin position="555"/>
        <end position="607"/>
    </location>
</feature>
<evidence type="ECO:0000256" key="4">
    <source>
        <dbReference type="ARBA" id="ARBA00012513"/>
    </source>
</evidence>
<feature type="binding site" evidence="16">
    <location>
        <position position="227"/>
    </location>
    <ligand>
        <name>ATP</name>
        <dbReference type="ChEBI" id="CHEBI:30616"/>
    </ligand>
</feature>
<organism evidence="18 19">
    <name type="scientific">Diploptera punctata</name>
    <name type="common">Pacific beetle cockroach</name>
    <dbReference type="NCBI Taxonomy" id="6984"/>
    <lineage>
        <taxon>Eukaryota</taxon>
        <taxon>Metazoa</taxon>
        <taxon>Ecdysozoa</taxon>
        <taxon>Arthropoda</taxon>
        <taxon>Hexapoda</taxon>
        <taxon>Insecta</taxon>
        <taxon>Pterygota</taxon>
        <taxon>Neoptera</taxon>
        <taxon>Polyneoptera</taxon>
        <taxon>Dictyoptera</taxon>
        <taxon>Blattodea</taxon>
        <taxon>Blaberoidea</taxon>
        <taxon>Blaberidae</taxon>
        <taxon>Diplopterinae</taxon>
        <taxon>Diploptera</taxon>
    </lineage>
</organism>
<gene>
    <name evidence="18" type="ORF">L9F63_002002</name>
</gene>
<keyword evidence="9" id="KW-0479">Metal-binding</keyword>
<protein>
    <recommendedName>
        <fullName evidence="4">non-specific serine/threonine protein kinase</fullName>
        <ecNumber evidence="4">2.7.11.1</ecNumber>
    </recommendedName>
</protein>
<keyword evidence="7" id="KW-0597">Phosphoprotein</keyword>
<dbReference type="PROSITE" id="PS00108">
    <property type="entry name" value="PROTEIN_KINASE_ST"/>
    <property type="match status" value="1"/>
</dbReference>
<name>A0AAD8A2V9_DIPPU</name>
<evidence type="ECO:0000256" key="13">
    <source>
        <dbReference type="ARBA" id="ARBA00022840"/>
    </source>
</evidence>
<keyword evidence="14" id="KW-0460">Magnesium</keyword>
<evidence type="ECO:0000256" key="12">
    <source>
        <dbReference type="ARBA" id="ARBA00022777"/>
    </source>
</evidence>
<comment type="similarity">
    <text evidence="3">Belongs to the protein kinase superfamily. NEK Ser/Thr protein kinase family. NIMA subfamily.</text>
</comment>
<dbReference type="Pfam" id="PF13540">
    <property type="entry name" value="RCC1_2"/>
    <property type="match status" value="1"/>
</dbReference>
<evidence type="ECO:0000313" key="19">
    <source>
        <dbReference type="Proteomes" id="UP001233999"/>
    </source>
</evidence>
<comment type="caution">
    <text evidence="18">The sequence shown here is derived from an EMBL/GenBank/DDBJ whole genome shotgun (WGS) entry which is preliminary data.</text>
</comment>
<comment type="subcellular location">
    <subcellularLocation>
        <location evidence="2">Cytoplasm</location>
    </subcellularLocation>
</comment>
<dbReference type="Gene3D" id="2.130.10.30">
    <property type="entry name" value="Regulator of chromosome condensation 1/beta-lactamase-inhibitor protein II"/>
    <property type="match status" value="1"/>
</dbReference>
<proteinExistence type="inferred from homology"/>
<keyword evidence="19" id="KW-1185">Reference proteome</keyword>
<dbReference type="AlphaFoldDB" id="A0AAD8A2V9"/>
<dbReference type="CDD" id="cd08215">
    <property type="entry name" value="STKc_Nek"/>
    <property type="match status" value="1"/>
</dbReference>
<accession>A0AAD8A2V9</accession>
<dbReference type="InterPro" id="IPR058923">
    <property type="entry name" value="RCC1-like_dom"/>
</dbReference>
<dbReference type="Gene3D" id="3.30.200.20">
    <property type="entry name" value="Phosphorylase Kinase, domain 1"/>
    <property type="match status" value="1"/>
</dbReference>
<dbReference type="PANTHER" id="PTHR44535:SF5">
    <property type="entry name" value="PROTEIN KINASE DOMAIN-CONTAINING PROTEIN"/>
    <property type="match status" value="1"/>
</dbReference>
<reference evidence="18" key="2">
    <citation type="submission" date="2023-05" db="EMBL/GenBank/DDBJ databases">
        <authorList>
            <person name="Fouks B."/>
        </authorList>
    </citation>
    <scope>NUCLEOTIDE SEQUENCE</scope>
    <source>
        <strain evidence="18">Stay&amp;Tobe</strain>
        <tissue evidence="18">Testes</tissue>
    </source>
</reference>
<evidence type="ECO:0000256" key="11">
    <source>
        <dbReference type="ARBA" id="ARBA00022741"/>
    </source>
</evidence>
<evidence type="ECO:0000256" key="3">
    <source>
        <dbReference type="ARBA" id="ARBA00010886"/>
    </source>
</evidence>
<keyword evidence="8" id="KW-0808">Transferase</keyword>
<evidence type="ECO:0000313" key="18">
    <source>
        <dbReference type="EMBL" id="KAJ9591396.1"/>
    </source>
</evidence>
<feature type="non-terminal residue" evidence="18">
    <location>
        <position position="1"/>
    </location>
</feature>
<dbReference type="InterPro" id="IPR009091">
    <property type="entry name" value="RCC1/BLIP-II"/>
</dbReference>
<feature type="repeat" description="RCC1" evidence="15">
    <location>
        <begin position="660"/>
        <end position="711"/>
    </location>
</feature>
<dbReference type="Gene3D" id="1.10.510.10">
    <property type="entry name" value="Transferase(Phosphotransferase) domain 1"/>
    <property type="match status" value="1"/>
</dbReference>
<comment type="cofactor">
    <cofactor evidence="1">
        <name>Mg(2+)</name>
        <dbReference type="ChEBI" id="CHEBI:18420"/>
    </cofactor>
</comment>
<evidence type="ECO:0000256" key="5">
    <source>
        <dbReference type="ARBA" id="ARBA00022490"/>
    </source>
</evidence>
<evidence type="ECO:0000256" key="10">
    <source>
        <dbReference type="ARBA" id="ARBA00022737"/>
    </source>
</evidence>
<dbReference type="EMBL" id="JASPKZ010003868">
    <property type="protein sequence ID" value="KAJ9591396.1"/>
    <property type="molecule type" value="Genomic_DNA"/>
</dbReference>
<keyword evidence="13 16" id="KW-0067">ATP-binding</keyword>
<dbReference type="InterPro" id="IPR051997">
    <property type="entry name" value="STK_NEK"/>
</dbReference>
<dbReference type="GO" id="GO:0046872">
    <property type="term" value="F:metal ion binding"/>
    <property type="evidence" value="ECO:0007669"/>
    <property type="project" value="UniProtKB-KW"/>
</dbReference>
<dbReference type="InterPro" id="IPR017441">
    <property type="entry name" value="Protein_kinase_ATP_BS"/>
</dbReference>
<feature type="repeat" description="RCC1" evidence="15">
    <location>
        <begin position="712"/>
        <end position="775"/>
    </location>
</feature>
<keyword evidence="12" id="KW-0418">Kinase</keyword>
<dbReference type="InterPro" id="IPR008271">
    <property type="entry name" value="Ser/Thr_kinase_AS"/>
</dbReference>